<name>A0A915AUH5_PARUN</name>
<dbReference type="AlphaFoldDB" id="A0A915AUH5"/>
<proteinExistence type="predicted"/>
<sequence>MVECCVHGRPCTIGKKLSSKVSVNNEENEESEVPSPAPGYEYVQRSGSTESKSKTISYGLKRKVEREALDVPLCEWNQERPSSSQTDNFSGIIGLPSNCEKIVEKRMEGESFRQDSPIGSPIVPLFNAKGQRTHPRSVDVNRSHSNSDASPPNAYDTVPTRFPCDSSGAVDDDLRTAQLVTEREQAAAIREAYIGPLKKKEAEEYVLKPTSFKIYHRMPNIRSLNNITSDLPLYVVYRSGRGRIHHYAVNETRIYERKGSEMKLVSSFQVQYGDPMAPRFYTLESLIHYYTVYVHLRRTKDGECIADIFPRLHPSRRSYLEPEEL</sequence>
<dbReference type="Proteomes" id="UP000887569">
    <property type="component" value="Unplaced"/>
</dbReference>
<accession>A0A915AUH5</accession>
<feature type="region of interest" description="Disordered" evidence="1">
    <location>
        <begin position="23"/>
        <end position="48"/>
    </location>
</feature>
<organism evidence="2 4">
    <name type="scientific">Parascaris univalens</name>
    <name type="common">Nematode worm</name>
    <dbReference type="NCBI Taxonomy" id="6257"/>
    <lineage>
        <taxon>Eukaryota</taxon>
        <taxon>Metazoa</taxon>
        <taxon>Ecdysozoa</taxon>
        <taxon>Nematoda</taxon>
        <taxon>Chromadorea</taxon>
        <taxon>Rhabditida</taxon>
        <taxon>Spirurina</taxon>
        <taxon>Ascaridomorpha</taxon>
        <taxon>Ascaridoidea</taxon>
        <taxon>Ascarididae</taxon>
        <taxon>Parascaris</taxon>
    </lineage>
</organism>
<evidence type="ECO:0000256" key="1">
    <source>
        <dbReference type="SAM" id="MobiDB-lite"/>
    </source>
</evidence>
<evidence type="ECO:0000313" key="4">
    <source>
        <dbReference type="WBParaSite" id="PgR015_g042_t02"/>
    </source>
</evidence>
<evidence type="ECO:0000313" key="2">
    <source>
        <dbReference type="Proteomes" id="UP000887569"/>
    </source>
</evidence>
<evidence type="ECO:0000313" key="3">
    <source>
        <dbReference type="WBParaSite" id="PgR015_g042_t01"/>
    </source>
</evidence>
<dbReference type="PANTHER" id="PTHR31128">
    <property type="entry name" value="PROTEIN CBR-CLEC-135-RELATED"/>
    <property type="match status" value="1"/>
</dbReference>
<dbReference type="WBParaSite" id="PgR015_g042_t01">
    <property type="protein sequence ID" value="PgR015_g042_t01"/>
    <property type="gene ID" value="PgR015_g042"/>
</dbReference>
<keyword evidence="2" id="KW-1185">Reference proteome</keyword>
<feature type="region of interest" description="Disordered" evidence="1">
    <location>
        <begin position="127"/>
        <end position="158"/>
    </location>
</feature>
<dbReference type="PANTHER" id="PTHR31128:SF9">
    <property type="entry name" value="DUF3444 DOMAIN-CONTAINING PROTEIN-RELATED"/>
    <property type="match status" value="1"/>
</dbReference>
<protein>
    <submittedName>
        <fullName evidence="3 4">SH2 domain-containing protein</fullName>
    </submittedName>
</protein>
<dbReference type="WBParaSite" id="PgR015_g042_t02">
    <property type="protein sequence ID" value="PgR015_g042_t02"/>
    <property type="gene ID" value="PgR015_g042"/>
</dbReference>
<reference evidence="3 4" key="1">
    <citation type="submission" date="2022-11" db="UniProtKB">
        <authorList>
            <consortium name="WormBaseParasite"/>
        </authorList>
    </citation>
    <scope>IDENTIFICATION</scope>
</reference>